<dbReference type="InterPro" id="IPR004175">
    <property type="entry name" value="RNA_CPDase"/>
</dbReference>
<dbReference type="PANTHER" id="PTHR35561">
    <property type="entry name" value="RNA 2',3'-CYCLIC PHOSPHODIESTERASE"/>
    <property type="match status" value="1"/>
</dbReference>
<evidence type="ECO:0000313" key="3">
    <source>
        <dbReference type="EMBL" id="SMA49439.1"/>
    </source>
</evidence>
<dbReference type="SUPFAM" id="SSF55144">
    <property type="entry name" value="LigT-like"/>
    <property type="match status" value="1"/>
</dbReference>
<dbReference type="Gene3D" id="3.90.1140.10">
    <property type="entry name" value="Cyclic phosphodiesterase"/>
    <property type="match status" value="1"/>
</dbReference>
<dbReference type="OrthoDB" id="7061261at2"/>
<dbReference type="GO" id="GO:0004113">
    <property type="term" value="F:2',3'-cyclic-nucleotide 3'-phosphodiesterase activity"/>
    <property type="evidence" value="ECO:0007669"/>
    <property type="project" value="InterPro"/>
</dbReference>
<evidence type="ECO:0000313" key="4">
    <source>
        <dbReference type="Proteomes" id="UP000196573"/>
    </source>
</evidence>
<keyword evidence="3" id="KW-0436">Ligase</keyword>
<feature type="active site" description="Proton acceptor" evidence="2">
    <location>
        <position position="140"/>
    </location>
</feature>
<dbReference type="InterPro" id="IPR009097">
    <property type="entry name" value="Cyclic_Pdiesterase"/>
</dbReference>
<dbReference type="Proteomes" id="UP000196573">
    <property type="component" value="Unassembled WGS sequence"/>
</dbReference>
<name>A0A1X7AMX7_9GAMM</name>
<protein>
    <recommendedName>
        <fullName evidence="2">RNA 2',3'-cyclic phosphodiesterase</fullName>
        <shortName evidence="2">RNA 2',3'-CPDase</shortName>
        <ecNumber evidence="2">3.1.4.58</ecNumber>
    </recommendedName>
</protein>
<sequence>MSNNMNNKSAELTRAFIAYMLPLDLAATIYKKVRRFDSVRDDSDARWVPPQNYHLTLRFLGLCSETQLETVAEQLEQQMTDFESFVCMSGGLEFFPNYNHPKVMSLKIHSGRRMDDLHRVCEQIAVNSGCAEDKRLFRPHVTLARARHFEMSELKEPSRPNIVPVFDRLPGYRLQVGEIALVASELTSEGSRYKVLRSIPLQPMR</sequence>
<dbReference type="PANTHER" id="PTHR35561:SF1">
    <property type="entry name" value="RNA 2',3'-CYCLIC PHOSPHODIESTERASE"/>
    <property type="match status" value="1"/>
</dbReference>
<feature type="short sequence motif" description="HXTX 1" evidence="2">
    <location>
        <begin position="54"/>
        <end position="57"/>
    </location>
</feature>
<comment type="similarity">
    <text evidence="2">Belongs to the 2H phosphoesterase superfamily. ThpR family.</text>
</comment>
<gene>
    <name evidence="3" type="ORF">EHSB41UT_03261</name>
</gene>
<dbReference type="HAMAP" id="MF_01940">
    <property type="entry name" value="RNA_CPDase"/>
    <property type="match status" value="1"/>
</dbReference>
<feature type="active site" description="Proton donor" evidence="2">
    <location>
        <position position="54"/>
    </location>
</feature>
<dbReference type="EMBL" id="FWPT01000007">
    <property type="protein sequence ID" value="SMA49439.1"/>
    <property type="molecule type" value="Genomic_DNA"/>
</dbReference>
<dbReference type="AlphaFoldDB" id="A0A1X7AMX7"/>
<dbReference type="GO" id="GO:0008664">
    <property type="term" value="F:RNA 2',3'-cyclic 3'-phosphodiesterase activity"/>
    <property type="evidence" value="ECO:0007669"/>
    <property type="project" value="UniProtKB-EC"/>
</dbReference>
<dbReference type="GO" id="GO:0016874">
    <property type="term" value="F:ligase activity"/>
    <property type="evidence" value="ECO:0007669"/>
    <property type="project" value="UniProtKB-KW"/>
</dbReference>
<dbReference type="Pfam" id="PF13563">
    <property type="entry name" value="2_5_RNA_ligase2"/>
    <property type="match status" value="1"/>
</dbReference>
<keyword evidence="1 2" id="KW-0378">Hydrolase</keyword>
<dbReference type="EC" id="3.1.4.58" evidence="2"/>
<evidence type="ECO:0000256" key="2">
    <source>
        <dbReference type="HAMAP-Rule" id="MF_01940"/>
    </source>
</evidence>
<keyword evidence="4" id="KW-1185">Reference proteome</keyword>
<accession>A0A1X7AMX7</accession>
<organism evidence="3 4">
    <name type="scientific">Parendozoicomonas haliclonae</name>
    <dbReference type="NCBI Taxonomy" id="1960125"/>
    <lineage>
        <taxon>Bacteria</taxon>
        <taxon>Pseudomonadati</taxon>
        <taxon>Pseudomonadota</taxon>
        <taxon>Gammaproteobacteria</taxon>
        <taxon>Oceanospirillales</taxon>
        <taxon>Endozoicomonadaceae</taxon>
        <taxon>Parendozoicomonas</taxon>
    </lineage>
</organism>
<proteinExistence type="inferred from homology"/>
<dbReference type="RefSeq" id="WP_087111764.1">
    <property type="nucleotide sequence ID" value="NZ_CBCSCN010000007.1"/>
</dbReference>
<reference evidence="3 4" key="1">
    <citation type="submission" date="2017-03" db="EMBL/GenBank/DDBJ databases">
        <authorList>
            <person name="Afonso C.L."/>
            <person name="Miller P.J."/>
            <person name="Scott M.A."/>
            <person name="Spackman E."/>
            <person name="Goraichik I."/>
            <person name="Dimitrov K.M."/>
            <person name="Suarez D.L."/>
            <person name="Swayne D.E."/>
        </authorList>
    </citation>
    <scope>NUCLEOTIDE SEQUENCE [LARGE SCALE GENOMIC DNA]</scope>
    <source>
        <strain evidence="3">SB41UT1</strain>
    </source>
</reference>
<feature type="short sequence motif" description="HXTX 2" evidence="2">
    <location>
        <begin position="140"/>
        <end position="143"/>
    </location>
</feature>
<comment type="function">
    <text evidence="2">Hydrolyzes RNA 2',3'-cyclic phosphodiester to an RNA 2'-phosphomonoester.</text>
</comment>
<evidence type="ECO:0000256" key="1">
    <source>
        <dbReference type="ARBA" id="ARBA00022801"/>
    </source>
</evidence>
<comment type="catalytic activity">
    <reaction evidence="2">
        <text>a 3'-end 2',3'-cyclophospho-ribonucleotide-RNA + H2O = a 3'-end 2'-phospho-ribonucleotide-RNA + H(+)</text>
        <dbReference type="Rhea" id="RHEA:11828"/>
        <dbReference type="Rhea" id="RHEA-COMP:10464"/>
        <dbReference type="Rhea" id="RHEA-COMP:17353"/>
        <dbReference type="ChEBI" id="CHEBI:15377"/>
        <dbReference type="ChEBI" id="CHEBI:15378"/>
        <dbReference type="ChEBI" id="CHEBI:83064"/>
        <dbReference type="ChEBI" id="CHEBI:173113"/>
        <dbReference type="EC" id="3.1.4.58"/>
    </reaction>
</comment>
<dbReference type="NCBIfam" id="TIGR02258">
    <property type="entry name" value="2_5_ligase"/>
    <property type="match status" value="1"/>
</dbReference>